<dbReference type="Gene3D" id="3.30.2320.80">
    <property type="match status" value="1"/>
</dbReference>
<dbReference type="PANTHER" id="PTHR34535:SF3">
    <property type="entry name" value="HYDROGENASE MATURATION FACTOR HYPA"/>
    <property type="match status" value="1"/>
</dbReference>
<accession>A0A8I2BKY1</accession>
<dbReference type="Proteomes" id="UP000666562">
    <property type="component" value="Unassembled WGS sequence"/>
</dbReference>
<evidence type="ECO:0000256" key="2">
    <source>
        <dbReference type="ARBA" id="ARBA00022723"/>
    </source>
</evidence>
<organism evidence="4 5">
    <name type="scientific">Prochlorococcus marinus str. XMU1401</name>
    <dbReference type="NCBI Taxonomy" id="2052594"/>
    <lineage>
        <taxon>Bacteria</taxon>
        <taxon>Bacillati</taxon>
        <taxon>Cyanobacteriota</taxon>
        <taxon>Cyanophyceae</taxon>
        <taxon>Synechococcales</taxon>
        <taxon>Prochlorococcaceae</taxon>
        <taxon>Prochlorococcus</taxon>
    </lineage>
</organism>
<keyword evidence="3" id="KW-0862">Zinc</keyword>
<evidence type="ECO:0000256" key="3">
    <source>
        <dbReference type="ARBA" id="ARBA00022833"/>
    </source>
</evidence>
<dbReference type="GO" id="GO:0051604">
    <property type="term" value="P:protein maturation"/>
    <property type="evidence" value="ECO:0007669"/>
    <property type="project" value="InterPro"/>
</dbReference>
<dbReference type="InterPro" id="IPR000688">
    <property type="entry name" value="HypA/HybF"/>
</dbReference>
<name>A0A8I2BKY1_PROMR</name>
<reference evidence="4" key="1">
    <citation type="submission" date="2020-03" db="EMBL/GenBank/DDBJ databases">
        <title>Genome differentiation and subclade ecological adaptation of Prochlorococcus HLII clade in the global ocean.</title>
        <authorList>
            <person name="Yan W."/>
            <person name="Fen X."/>
            <person name="Zhang W."/>
        </authorList>
    </citation>
    <scope>NUCLEOTIDE SEQUENCE</scope>
    <source>
        <strain evidence="4">XMU1401</strain>
    </source>
</reference>
<dbReference type="Pfam" id="PF01155">
    <property type="entry name" value="HypA"/>
    <property type="match status" value="1"/>
</dbReference>
<gene>
    <name evidence="4" type="ORF">HA142_08040</name>
</gene>
<evidence type="ECO:0000256" key="1">
    <source>
        <dbReference type="ARBA" id="ARBA00022596"/>
    </source>
</evidence>
<dbReference type="PANTHER" id="PTHR34535">
    <property type="entry name" value="HYDROGENASE MATURATION FACTOR HYPA"/>
    <property type="match status" value="1"/>
</dbReference>
<keyword evidence="2" id="KW-0479">Metal-binding</keyword>
<dbReference type="EMBL" id="JAAORC010000002">
    <property type="protein sequence ID" value="MBO8223459.1"/>
    <property type="molecule type" value="Genomic_DNA"/>
</dbReference>
<protein>
    <submittedName>
        <fullName evidence="4">Hydrogenase maturation nickel metallochaperone HypA</fullName>
    </submittedName>
</protein>
<evidence type="ECO:0000313" key="5">
    <source>
        <dbReference type="Proteomes" id="UP000666562"/>
    </source>
</evidence>
<sequence>MHEVDMTKCLILSMEEWAEKKNKEKIVVEKINLKIGEFTCVEPISLINTFNAAVLGSWLDSSEITIETIPFEGKCSRCNRLYFPKKDNGYKSPCCNFNLEEIISGRELKIASIDFKEK</sequence>
<proteinExistence type="predicted"/>
<keyword evidence="1" id="KW-0533">Nickel</keyword>
<dbReference type="GO" id="GO:0008270">
    <property type="term" value="F:zinc ion binding"/>
    <property type="evidence" value="ECO:0007669"/>
    <property type="project" value="TreeGrafter"/>
</dbReference>
<dbReference type="GO" id="GO:0016151">
    <property type="term" value="F:nickel cation binding"/>
    <property type="evidence" value="ECO:0007669"/>
    <property type="project" value="InterPro"/>
</dbReference>
<evidence type="ECO:0000313" key="4">
    <source>
        <dbReference type="EMBL" id="MBO8223459.1"/>
    </source>
</evidence>
<dbReference type="PIRSF" id="PIRSF004761">
    <property type="entry name" value="Hydrgn_mat_HypA"/>
    <property type="match status" value="1"/>
</dbReference>
<comment type="caution">
    <text evidence="4">The sequence shown here is derived from an EMBL/GenBank/DDBJ whole genome shotgun (WGS) entry which is preliminary data.</text>
</comment>
<dbReference type="AlphaFoldDB" id="A0A8I2BKY1"/>